<dbReference type="ExpressionAtlas" id="A0A1D6IJ10">
    <property type="expression patterns" value="baseline and differential"/>
</dbReference>
<dbReference type="PaxDb" id="4577-GRMZM2G370081_P01"/>
<sequence length="951" mass="104659">MHAGTTRGDGGTRGLQRRFGCMAGIFQIFDRHRLIAGAGRRAARQAQKRLPPPSSAPPGKTQHPKSSSDVLVQSSSASKIVLEKTLSKCTTENSSLSIESSSDSSSSSPCTSFSSLDGNKSVQQELPYTSEELFAQRPLKSSPSLREPDMNAKSGHPNAGFRDIVKDCINRDSGGLTVKTSVHEARRNGQHKDSPRPLLLSKSMDGTCIIGIDRTTNVPANVNGSRRCLQEQSRFSCDDRRLLRPTETQESKRSSSRPKELPRLSLDSRKESLSPGSRQKDLGYKRTDDILLDTLRPQDSPSHSRANSVIAKLMGLEEATNATGVLTADSCEPTRSPRPAQTTQYGHPSRSPRGTCQDSCSMQLKNESSVLKTKPSPRILTEAAPWRQQERSVTNICREAEGRPRIASVYADIERRVGGFDFLECNNKDFRALRILGALNVRDAKNKNDSSGRPMATHRTGYDLTTSGSFQAPIVVMKPAGTTEKHGVSLASVAPIAGLRSLRKLPARYSSFTGTNEASTNENIHLQMSRAQLKSEETVSSASSPRPTSSSNPRNVLKKAEPERRSRPPVSPKSPSKKSNEAVSPKGRTRSKPSQVKSHRDEVLHSTGNRISLAKQVDVSVIDCPKPPGGNSTFVPPSNAAATASHKAPSILDSDQNIHSLDNIPSPVSVLDTSFYHKRISDSFKDGETHSSEECWNPNSLPDTPQSKASSEANQIKPENLEVLIQKLEQLQSMNEEDASIKEVMASVTANKDHQYIYEILLASGLLHKEHSITALPAQLQTSNYPINPELFLILEQTKPDLVFAFQAVSGTKKTCKPYTGKLHRRLVFDLVNETIAQKMIICRSGSQPAKFLQSRKLSGWQLFKDLCTEVDRQIKCTGEEENGNMILDEDTVNGTKDWMSFDTMLHGIVWEIERSIFKGLIDEVIGGETIEKMQFGQRKLQRQLSFSSIN</sequence>
<dbReference type="KEGG" id="zma:103633403"/>
<dbReference type="Gramene" id="Zm00001eb326930_T001">
    <property type="protein sequence ID" value="Zm00001eb326930_P001"/>
    <property type="gene ID" value="Zm00001eb326930"/>
</dbReference>
<reference evidence="4" key="3">
    <citation type="submission" date="2021-05" db="UniProtKB">
        <authorList>
            <consortium name="EnsemblPlants"/>
        </authorList>
    </citation>
    <scope>IDENTIFICATION</scope>
    <source>
        <strain evidence="4">cv. B73</strain>
    </source>
</reference>
<dbReference type="GO" id="GO:0051513">
    <property type="term" value="P:regulation of monopolar cell growth"/>
    <property type="evidence" value="ECO:0007669"/>
    <property type="project" value="InterPro"/>
</dbReference>
<reference evidence="4" key="2">
    <citation type="submission" date="2019-07" db="EMBL/GenBank/DDBJ databases">
        <authorList>
            <person name="Seetharam A."/>
            <person name="Woodhouse M."/>
            <person name="Cannon E."/>
        </authorList>
    </citation>
    <scope>NUCLEOTIDE SEQUENCE [LARGE SCALE GENOMIC DNA]</scope>
    <source>
        <strain evidence="4">cv. B73</strain>
    </source>
</reference>
<keyword evidence="5" id="KW-1185">Reference proteome</keyword>
<evidence type="ECO:0000313" key="4">
    <source>
        <dbReference type="EnsemblPlants" id="Zm00001eb326930_P001"/>
    </source>
</evidence>
<feature type="compositionally biased region" description="Polar residues" evidence="1">
    <location>
        <begin position="116"/>
        <end position="127"/>
    </location>
</feature>
<dbReference type="FunCoup" id="A0A1D6IJ10">
    <property type="interactions" value="81"/>
</dbReference>
<feature type="compositionally biased region" description="Low complexity" evidence="1">
    <location>
        <begin position="538"/>
        <end position="555"/>
    </location>
</feature>
<feature type="region of interest" description="Disordered" evidence="1">
    <location>
        <begin position="239"/>
        <end position="285"/>
    </location>
</feature>
<feature type="region of interest" description="Disordered" evidence="1">
    <location>
        <begin position="328"/>
        <end position="358"/>
    </location>
</feature>
<feature type="region of interest" description="Disordered" evidence="1">
    <location>
        <begin position="39"/>
        <end position="74"/>
    </location>
</feature>
<proteinExistence type="predicted"/>
<evidence type="ECO:0000256" key="1">
    <source>
        <dbReference type="SAM" id="MobiDB-lite"/>
    </source>
</evidence>
<reference evidence="3 5" key="1">
    <citation type="submission" date="2015-12" db="EMBL/GenBank/DDBJ databases">
        <title>Update maize B73 reference genome by single molecule sequencing technologies.</title>
        <authorList>
            <consortium name="Maize Genome Sequencing Project"/>
            <person name="Ware D."/>
        </authorList>
    </citation>
    <scope>NUCLEOTIDE SEQUENCE [LARGE SCALE GENOMIC DNA]</scope>
    <source>
        <strain evidence="5">cv. B73</strain>
        <tissue evidence="3">Seedling</tissue>
    </source>
</reference>
<protein>
    <submittedName>
        <fullName evidence="3">Protein LONGIFOLIA 2</fullName>
    </submittedName>
</protein>
<feature type="compositionally biased region" description="Low complexity" evidence="1">
    <location>
        <begin position="94"/>
        <end position="115"/>
    </location>
</feature>
<dbReference type="OrthoDB" id="769613at2759"/>
<dbReference type="STRING" id="4577.A0A1D6IJ10"/>
<dbReference type="EMBL" id="CM007650">
    <property type="protein sequence ID" value="ONM59453.1"/>
    <property type="molecule type" value="Genomic_DNA"/>
</dbReference>
<evidence type="ECO:0000313" key="3">
    <source>
        <dbReference type="EMBL" id="ONM59453.1"/>
    </source>
</evidence>
<dbReference type="EnsemblPlants" id="Zm00001eb326930_T001">
    <property type="protein sequence ID" value="Zm00001eb326930_P001"/>
    <property type="gene ID" value="Zm00001eb326930"/>
</dbReference>
<feature type="region of interest" description="Disordered" evidence="1">
    <location>
        <begin position="531"/>
        <end position="609"/>
    </location>
</feature>
<dbReference type="InterPro" id="IPR025486">
    <property type="entry name" value="DUF4378"/>
</dbReference>
<dbReference type="IntAct" id="A0A1D6IJ10">
    <property type="interactions" value="3"/>
</dbReference>
<dbReference type="Proteomes" id="UP000007305">
    <property type="component" value="Chromosome 7"/>
</dbReference>
<feature type="region of interest" description="Disordered" evidence="1">
    <location>
        <begin position="92"/>
        <end position="161"/>
    </location>
</feature>
<dbReference type="Pfam" id="PF14309">
    <property type="entry name" value="DUF4378"/>
    <property type="match status" value="1"/>
</dbReference>
<dbReference type="OMA" id="RMEPNIV"/>
<dbReference type="eggNOG" id="ENOG502QVC5">
    <property type="taxonomic scope" value="Eukaryota"/>
</dbReference>
<gene>
    <name evidence="4" type="primary">LOC103633403</name>
    <name evidence="3" type="ORF">ZEAMMB73_Zm00001d022072</name>
</gene>
<evidence type="ECO:0000313" key="5">
    <source>
        <dbReference type="Proteomes" id="UP000007305"/>
    </source>
</evidence>
<name>A0A1D6IJ10_MAIZE</name>
<feature type="compositionally biased region" description="Polar residues" evidence="1">
    <location>
        <begin position="697"/>
        <end position="713"/>
    </location>
</feature>
<feature type="compositionally biased region" description="Polar residues" evidence="1">
    <location>
        <begin position="339"/>
        <end position="358"/>
    </location>
</feature>
<dbReference type="GeneID" id="103633403"/>
<dbReference type="RefSeq" id="XP_008653329.1">
    <property type="nucleotide sequence ID" value="XM_008655107.3"/>
</dbReference>
<evidence type="ECO:0000259" key="2">
    <source>
        <dbReference type="Pfam" id="PF14309"/>
    </source>
</evidence>
<organism evidence="3">
    <name type="scientific">Zea mays</name>
    <name type="common">Maize</name>
    <dbReference type="NCBI Taxonomy" id="4577"/>
    <lineage>
        <taxon>Eukaryota</taxon>
        <taxon>Viridiplantae</taxon>
        <taxon>Streptophyta</taxon>
        <taxon>Embryophyta</taxon>
        <taxon>Tracheophyta</taxon>
        <taxon>Spermatophyta</taxon>
        <taxon>Magnoliopsida</taxon>
        <taxon>Liliopsida</taxon>
        <taxon>Poales</taxon>
        <taxon>Poaceae</taxon>
        <taxon>PACMAD clade</taxon>
        <taxon>Panicoideae</taxon>
        <taxon>Andropogonodae</taxon>
        <taxon>Andropogoneae</taxon>
        <taxon>Tripsacinae</taxon>
        <taxon>Zea</taxon>
    </lineage>
</organism>
<dbReference type="InterPro" id="IPR033334">
    <property type="entry name" value="LNG1/2"/>
</dbReference>
<feature type="domain" description="DUF4378" evidence="2">
    <location>
        <begin position="753"/>
        <end position="924"/>
    </location>
</feature>
<dbReference type="AlphaFoldDB" id="A0A1D6IJ10"/>
<accession>A0A1D6IJ10</accession>
<feature type="region of interest" description="Disordered" evidence="1">
    <location>
        <begin position="685"/>
        <end position="713"/>
    </location>
</feature>
<dbReference type="PANTHER" id="PTHR31680">
    <property type="entry name" value="LONGIFOLIA PROTEIN"/>
    <property type="match status" value="1"/>
</dbReference>
<dbReference type="PANTHER" id="PTHR31680:SF7">
    <property type="entry name" value="OS07G0603300 PROTEIN"/>
    <property type="match status" value="1"/>
</dbReference>